<reference evidence="1" key="1">
    <citation type="submission" date="2013-07" db="EMBL/GenBank/DDBJ databases">
        <title>The genome of an arbuscular mycorrhizal fungus provides insights into the evolution of the oldest plant symbiosis.</title>
        <authorList>
            <consortium name="DOE Joint Genome Institute"/>
            <person name="Tisserant E."/>
            <person name="Malbreil M."/>
            <person name="Kuo A."/>
            <person name="Kohler A."/>
            <person name="Symeonidi A."/>
            <person name="Balestrini R."/>
            <person name="Charron P."/>
            <person name="Duensing N."/>
            <person name="Frei-dit-Frey N."/>
            <person name="Gianinazzi-Pearson V."/>
            <person name="Gilbert B."/>
            <person name="Handa Y."/>
            <person name="Hijri M."/>
            <person name="Kaul R."/>
            <person name="Kawaguchi M."/>
            <person name="Krajinski F."/>
            <person name="Lammers P."/>
            <person name="Lapierre D."/>
            <person name="Masclaux F.G."/>
            <person name="Murat C."/>
            <person name="Morin E."/>
            <person name="Ndikumana S."/>
            <person name="Pagni M."/>
            <person name="Petitpierre D."/>
            <person name="Requena N."/>
            <person name="Rosikiewicz P."/>
            <person name="Riley R."/>
            <person name="Saito K."/>
            <person name="San Clemente H."/>
            <person name="Shapiro H."/>
            <person name="van Tuinen D."/>
            <person name="Becard G."/>
            <person name="Bonfante P."/>
            <person name="Paszkowski U."/>
            <person name="Shachar-Hill Y."/>
            <person name="Young J.P."/>
            <person name="Sanders I.R."/>
            <person name="Henrissat B."/>
            <person name="Rensing S.A."/>
            <person name="Grigoriev I.V."/>
            <person name="Corradi N."/>
            <person name="Roux C."/>
            <person name="Martin F."/>
        </authorList>
    </citation>
    <scope>NUCLEOTIDE SEQUENCE</scope>
    <source>
        <strain evidence="1">DAOM 197198</strain>
    </source>
</reference>
<name>U9UB11_RHIID</name>
<gene>
    <name evidence="1" type="ORF">GLOINDRAFT_23539</name>
</gene>
<proteinExistence type="predicted"/>
<evidence type="ECO:0000313" key="1">
    <source>
        <dbReference type="EMBL" id="ESA15763.1"/>
    </source>
</evidence>
<dbReference type="HOGENOM" id="CLU_2980223_0_0_1"/>
<accession>U9UB11</accession>
<sequence length="58" mass="6819">MDYGPSFGAGCDLKLYGDNCYDQSEYRHTRCYNKPIRETNGHFSVEEYEKDDIRANFV</sequence>
<protein>
    <submittedName>
        <fullName evidence="1">Uncharacterized protein</fullName>
    </submittedName>
</protein>
<dbReference type="AlphaFoldDB" id="U9UB11"/>
<organism evidence="1">
    <name type="scientific">Rhizophagus irregularis (strain DAOM 181602 / DAOM 197198 / MUCL 43194)</name>
    <name type="common">Arbuscular mycorrhizal fungus</name>
    <name type="synonym">Glomus intraradices</name>
    <dbReference type="NCBI Taxonomy" id="747089"/>
    <lineage>
        <taxon>Eukaryota</taxon>
        <taxon>Fungi</taxon>
        <taxon>Fungi incertae sedis</taxon>
        <taxon>Mucoromycota</taxon>
        <taxon>Glomeromycotina</taxon>
        <taxon>Glomeromycetes</taxon>
        <taxon>Glomerales</taxon>
        <taxon>Glomeraceae</taxon>
        <taxon>Rhizophagus</taxon>
    </lineage>
</organism>
<dbReference type="EMBL" id="KI281671">
    <property type="protein sequence ID" value="ESA15763.1"/>
    <property type="molecule type" value="Genomic_DNA"/>
</dbReference>